<evidence type="ECO:0008006" key="3">
    <source>
        <dbReference type="Google" id="ProtNLM"/>
    </source>
</evidence>
<dbReference type="RefSeq" id="WP_009156302.1">
    <property type="nucleotide sequence ID" value="NZ_CM001439.1"/>
</dbReference>
<accession>H5WYZ0</accession>
<dbReference type="GO" id="GO:0005506">
    <property type="term" value="F:iron ion binding"/>
    <property type="evidence" value="ECO:0007669"/>
    <property type="project" value="InterPro"/>
</dbReference>
<dbReference type="OrthoDB" id="5006855at2"/>
<keyword evidence="2" id="KW-1185">Reference proteome</keyword>
<name>H5WYZ0_9PSEU</name>
<dbReference type="InterPro" id="IPR017972">
    <property type="entry name" value="Cyt_P450_CS"/>
</dbReference>
<evidence type="ECO:0000313" key="1">
    <source>
        <dbReference type="EMBL" id="EHR52924.1"/>
    </source>
</evidence>
<proteinExistence type="predicted"/>
<reference evidence="1 2" key="1">
    <citation type="journal article" date="2012" name="Stand. Genomic Sci.">
        <title>Genome sequence of the ocean sediment bacterium Saccharomonospora marina type strain (XMU15(T)).</title>
        <authorList>
            <person name="Klenk H.P."/>
            <person name="Lu M."/>
            <person name="Lucas S."/>
            <person name="Lapidus A."/>
            <person name="Copeland A."/>
            <person name="Pitluck S."/>
            <person name="Goodwin L.A."/>
            <person name="Han C."/>
            <person name="Tapia R."/>
            <person name="Brambilla E.M."/>
            <person name="Potter G."/>
            <person name="Land M."/>
            <person name="Ivanova N."/>
            <person name="Rohde M."/>
            <person name="Goker M."/>
            <person name="Detter J.C."/>
            <person name="Li W.J."/>
            <person name="Kyrpides N.C."/>
            <person name="Woyke T."/>
        </authorList>
    </citation>
    <scope>NUCLEOTIDE SEQUENCE [LARGE SCALE GENOMIC DNA]</scope>
    <source>
        <strain evidence="1 2">XMU15</strain>
    </source>
</reference>
<dbReference type="HOGENOM" id="CLU_078204_0_0_11"/>
<dbReference type="eggNOG" id="COG2513">
    <property type="taxonomic scope" value="Bacteria"/>
</dbReference>
<dbReference type="PROSITE" id="PS00086">
    <property type="entry name" value="CYTOCHROME_P450"/>
    <property type="match status" value="1"/>
</dbReference>
<organism evidence="1 2">
    <name type="scientific">Saccharomonospora marina XMU15</name>
    <dbReference type="NCBI Taxonomy" id="882083"/>
    <lineage>
        <taxon>Bacteria</taxon>
        <taxon>Bacillati</taxon>
        <taxon>Actinomycetota</taxon>
        <taxon>Actinomycetes</taxon>
        <taxon>Pseudonocardiales</taxon>
        <taxon>Pseudonocardiaceae</taxon>
        <taxon>Saccharomonospora</taxon>
    </lineage>
</organism>
<dbReference type="SUPFAM" id="SSF48264">
    <property type="entry name" value="Cytochrome P450"/>
    <property type="match status" value="1"/>
</dbReference>
<dbReference type="GO" id="GO:0016705">
    <property type="term" value="F:oxidoreductase activity, acting on paired donors, with incorporation or reduction of molecular oxygen"/>
    <property type="evidence" value="ECO:0007669"/>
    <property type="project" value="InterPro"/>
</dbReference>
<dbReference type="EMBL" id="CM001439">
    <property type="protein sequence ID" value="EHR52924.1"/>
    <property type="molecule type" value="Genomic_DNA"/>
</dbReference>
<dbReference type="STRING" id="882083.SacmaDRAFT_4750"/>
<protein>
    <recommendedName>
        <fullName evidence="3">Cytochrome P450</fullName>
    </recommendedName>
</protein>
<evidence type="ECO:0000313" key="2">
    <source>
        <dbReference type="Proteomes" id="UP000004926"/>
    </source>
</evidence>
<dbReference type="GO" id="GO:0020037">
    <property type="term" value="F:heme binding"/>
    <property type="evidence" value="ECO:0007669"/>
    <property type="project" value="InterPro"/>
</dbReference>
<dbReference type="GO" id="GO:0004497">
    <property type="term" value="F:monooxygenase activity"/>
    <property type="evidence" value="ECO:0007669"/>
    <property type="project" value="InterPro"/>
</dbReference>
<dbReference type="AlphaFoldDB" id="H5WYZ0"/>
<gene>
    <name evidence="1" type="ORF">SacmaDRAFT_4750</name>
</gene>
<dbReference type="Proteomes" id="UP000004926">
    <property type="component" value="Chromosome"/>
</dbReference>
<dbReference type="InterPro" id="IPR036396">
    <property type="entry name" value="Cyt_P450_sf"/>
</dbReference>
<sequence>MFTVTDPARVHAILTDPRHTVPAVADAAGPGVAWLRANVARFAPPRRHRRLRALAEAELATVAPGALRSAARAWRGGRTGPSVPLLAEALGLPVAADDVALVSRHYQPHTGVVPGEADEAVRRLASACRGGYGAGDERTAARIGLLVQACRPTDLLAERATRRGGPAAVAEVLAAEAPVRETRRCTPTGELVALDLAAARLPFGAGAHTCPGMAHAIAIAEGTAQGSAEGTARQGEDR</sequence>